<dbReference type="InterPro" id="IPR000863">
    <property type="entry name" value="Sulfotransferase_dom"/>
</dbReference>
<dbReference type="InterPro" id="IPR051851">
    <property type="entry name" value="EFR3_Homologs"/>
</dbReference>
<dbReference type="GO" id="GO:0008146">
    <property type="term" value="F:sulfotransferase activity"/>
    <property type="evidence" value="ECO:0007669"/>
    <property type="project" value="InterPro"/>
</dbReference>
<dbReference type="PANTHER" id="PTHR12444">
    <property type="entry name" value="PROTEIN EFR3 HOMOLOG CMP44E"/>
    <property type="match status" value="1"/>
</dbReference>
<dbReference type="Pfam" id="PF21052">
    <property type="entry name" value="EFR3_ARM"/>
    <property type="match status" value="1"/>
</dbReference>
<dbReference type="Gene3D" id="3.40.50.300">
    <property type="entry name" value="P-loop containing nucleotide triphosphate hydrolases"/>
    <property type="match status" value="1"/>
</dbReference>
<keyword evidence="4" id="KW-1185">Reference proteome</keyword>
<comment type="caution">
    <text evidence="3">The sequence shown here is derived from an EMBL/GenBank/DDBJ whole genome shotgun (WGS) entry which is preliminary data.</text>
</comment>
<dbReference type="Proteomes" id="UP000225706">
    <property type="component" value="Unassembled WGS sequence"/>
</dbReference>
<evidence type="ECO:0000256" key="1">
    <source>
        <dbReference type="ARBA" id="ARBA00010216"/>
    </source>
</evidence>
<dbReference type="InterPro" id="IPR011989">
    <property type="entry name" value="ARM-like"/>
</dbReference>
<dbReference type="PANTHER" id="PTHR12444:SF8">
    <property type="entry name" value="PROTEIN EFR3 HOMOLOG CMP44E"/>
    <property type="match status" value="1"/>
</dbReference>
<gene>
    <name evidence="3" type="primary">Efr3b</name>
    <name evidence="3" type="ORF">AWC38_SpisGene8420</name>
</gene>
<proteinExistence type="inferred from homology"/>
<dbReference type="InterPro" id="IPR016024">
    <property type="entry name" value="ARM-type_fold"/>
</dbReference>
<protein>
    <submittedName>
        <fullName evidence="3">Protein EFR3-like B</fullName>
    </submittedName>
</protein>
<reference evidence="4" key="1">
    <citation type="journal article" date="2017" name="bioRxiv">
        <title>Comparative analysis of the genomes of Stylophora pistillata and Acropora digitifera provides evidence for extensive differences between species of corals.</title>
        <authorList>
            <person name="Voolstra C.R."/>
            <person name="Li Y."/>
            <person name="Liew Y.J."/>
            <person name="Baumgarten S."/>
            <person name="Zoccola D."/>
            <person name="Flot J.-F."/>
            <person name="Tambutte S."/>
            <person name="Allemand D."/>
            <person name="Aranda M."/>
        </authorList>
    </citation>
    <scope>NUCLEOTIDE SEQUENCE [LARGE SCALE GENOMIC DNA]</scope>
</reference>
<evidence type="ECO:0000259" key="2">
    <source>
        <dbReference type="Pfam" id="PF00685"/>
    </source>
</evidence>
<dbReference type="AlphaFoldDB" id="A0A2B4S862"/>
<dbReference type="Gene3D" id="1.25.10.10">
    <property type="entry name" value="Leucine-rich Repeat Variant"/>
    <property type="match status" value="1"/>
</dbReference>
<dbReference type="SUPFAM" id="SSF52540">
    <property type="entry name" value="P-loop containing nucleoside triphosphate hydrolases"/>
    <property type="match status" value="1"/>
</dbReference>
<dbReference type="SUPFAM" id="SSF48371">
    <property type="entry name" value="ARM repeat"/>
    <property type="match status" value="1"/>
</dbReference>
<dbReference type="EMBL" id="LSMT01000116">
    <property type="protein sequence ID" value="PFX26854.1"/>
    <property type="molecule type" value="Genomic_DNA"/>
</dbReference>
<dbReference type="OrthoDB" id="19232at2759"/>
<dbReference type="InterPro" id="IPR027417">
    <property type="entry name" value="P-loop_NTPase"/>
</dbReference>
<sequence>MDKLIFYALSSPEKLDRIGSYLAKKLNNDVERRRLGFVFITVEALDQLLLACHAPNLNLFVESFLKMVQKLLESPEAELQVLGSTSFVKFANIEEDTPSYHRRYDFFVSKFSSMCWFSSGSERDCFRIRLAGLKGLQGVVRKTVSDDLQANIMDETHMTKIIPSLLFVMEESSKGKSSSDQQFQVSTTEEDPASLAESCLRELINRASYGNIKSIVNPVLTHFDKSELWVPNDFALKVFKIILYSVQNQFNYIVIENLLSHLDNHIRDKAKVKASIVQVLAACVKIASNSSIGPAVLEVFNTLLRHLRSSVDSHTDDNDDEREFEESLVSTVGAFAAVLPDFQKTDIMMFIMGKFPLPDRRRESKQYAKRENHANMVGGNSALQKMLLQCLLSVAQSFNSISLTTTFSPTFLESLLQATIVEDPTVRRLAHEILYTLIDRHENIHKLGVNGILKRSKKIDLTTEQCSKQDLLFFRKNKDEILWYLFESACMLSNSVENLLAIYLTMAVITIEVGSDLELISSVVQMTFGLQKVALDDDLVLPSMVRCALHALVAGYLCVVAQLTGNQVLKDYVSLITHLREKEADFLTPERALKPAANSLMISANSFPKHLLFDISNITEAFPLMADDGRLLKTPYKHQPLKGVLNDHFESESEVSNINSELDSNLPGVQPLTPKERITFQMLKDVVSEKSSRALKERGKDANYLASSFNKIADDASARTLEFNSKVLTVLDSLSTPLQSRALSISTQSLSSNPVEESYIMKFSGQVFIGEAAGSLGQKNTPSDAIDSMFCKNTTGMDVMRYDLFMRHVLSGVTRSVRFFRGEGFYDEIRLENRQPDIPCKSLLEKFTNLKRTYSTPSVQANLKTGWKNRMAVILDGKKVCICLPLIGLFLCCLYSILLKEPKTLFASRGSKGGDELLEGDSDINNSLSWEFDNPVGLWSSSAAGKTTEKWNELVSKESNEHIVQKRLPNAIIIGVKKGGTRALLEFLRIHPRIKACPWEVHFFDTDKNYQLGLDWYREQMPESHSDDITIEKTPAYFVRDKVPQRVYEMSKTVKLIVIVRNPVDRAISDYVQVTQRRHGVLPPFEKYITKDKTEKALRTSIGLLRIGVYVKHLRNWLKYFPISQFHFVNGDELISNPAKELQTVEKFLNIEPLIKKDNFYINQTKRFPCVSTSFKVKKGNSGCLSEAKGRRHPYVRNDIRKLLENYFRPYNEEFYKEVGRDFHWS</sequence>
<dbReference type="GO" id="GO:0005886">
    <property type="term" value="C:plasma membrane"/>
    <property type="evidence" value="ECO:0007669"/>
    <property type="project" value="TreeGrafter"/>
</dbReference>
<dbReference type="FunFam" id="3.40.50.300:FF:002997">
    <property type="entry name" value="Sulfotransferase"/>
    <property type="match status" value="1"/>
</dbReference>
<organism evidence="3 4">
    <name type="scientific">Stylophora pistillata</name>
    <name type="common">Smooth cauliflower coral</name>
    <dbReference type="NCBI Taxonomy" id="50429"/>
    <lineage>
        <taxon>Eukaryota</taxon>
        <taxon>Metazoa</taxon>
        <taxon>Cnidaria</taxon>
        <taxon>Anthozoa</taxon>
        <taxon>Hexacorallia</taxon>
        <taxon>Scleractinia</taxon>
        <taxon>Astrocoeniina</taxon>
        <taxon>Pocilloporidae</taxon>
        <taxon>Stylophora</taxon>
    </lineage>
</organism>
<comment type="similarity">
    <text evidence="1">Belongs to the EFR3 family.</text>
</comment>
<dbReference type="STRING" id="50429.A0A2B4S862"/>
<feature type="domain" description="Sulfotransferase" evidence="2">
    <location>
        <begin position="970"/>
        <end position="1209"/>
    </location>
</feature>
<dbReference type="InterPro" id="IPR049152">
    <property type="entry name" value="EFR3-like_ARM"/>
</dbReference>
<evidence type="ECO:0000313" key="4">
    <source>
        <dbReference type="Proteomes" id="UP000225706"/>
    </source>
</evidence>
<accession>A0A2B4S862</accession>
<evidence type="ECO:0000313" key="3">
    <source>
        <dbReference type="EMBL" id="PFX26854.1"/>
    </source>
</evidence>
<name>A0A2B4S862_STYPI</name>
<dbReference type="GO" id="GO:0072659">
    <property type="term" value="P:protein localization to plasma membrane"/>
    <property type="evidence" value="ECO:0007669"/>
    <property type="project" value="TreeGrafter"/>
</dbReference>
<dbReference type="Pfam" id="PF00685">
    <property type="entry name" value="Sulfotransfer_1"/>
    <property type="match status" value="1"/>
</dbReference>